<gene>
    <name evidence="7" type="ORF">A1O5_12902</name>
</gene>
<dbReference type="EMBL" id="AMGX01000039">
    <property type="protein sequence ID" value="EXJ54836.1"/>
    <property type="molecule type" value="Genomic_DNA"/>
</dbReference>
<reference evidence="7 8" key="1">
    <citation type="submission" date="2013-03" db="EMBL/GenBank/DDBJ databases">
        <title>The Genome Sequence of Cladophialophora psammophila CBS 110553.</title>
        <authorList>
            <consortium name="The Broad Institute Genomics Platform"/>
            <person name="Cuomo C."/>
            <person name="de Hoog S."/>
            <person name="Gorbushina A."/>
            <person name="Walker B."/>
            <person name="Young S.K."/>
            <person name="Zeng Q."/>
            <person name="Gargeya S."/>
            <person name="Fitzgerald M."/>
            <person name="Haas B."/>
            <person name="Abouelleil A."/>
            <person name="Allen A.W."/>
            <person name="Alvarado L."/>
            <person name="Arachchi H.M."/>
            <person name="Berlin A.M."/>
            <person name="Chapman S.B."/>
            <person name="Gainer-Dewar J."/>
            <person name="Goldberg J."/>
            <person name="Griggs A."/>
            <person name="Gujja S."/>
            <person name="Hansen M."/>
            <person name="Howarth C."/>
            <person name="Imamovic A."/>
            <person name="Ireland A."/>
            <person name="Larimer J."/>
            <person name="McCowan C."/>
            <person name="Murphy C."/>
            <person name="Pearson M."/>
            <person name="Poon T.W."/>
            <person name="Priest M."/>
            <person name="Roberts A."/>
            <person name="Saif S."/>
            <person name="Shea T."/>
            <person name="Sisk P."/>
            <person name="Sykes S."/>
            <person name="Wortman J."/>
            <person name="Nusbaum C."/>
            <person name="Birren B."/>
        </authorList>
    </citation>
    <scope>NUCLEOTIDE SEQUENCE [LARGE SCALE GENOMIC DNA]</scope>
    <source>
        <strain evidence="7 8">CBS 110553</strain>
    </source>
</reference>
<evidence type="ECO:0000256" key="3">
    <source>
        <dbReference type="ARBA" id="ARBA00022827"/>
    </source>
</evidence>
<keyword evidence="8" id="KW-1185">Reference proteome</keyword>
<evidence type="ECO:0000256" key="2">
    <source>
        <dbReference type="ARBA" id="ARBA00022630"/>
    </source>
</evidence>
<dbReference type="Proteomes" id="UP000019471">
    <property type="component" value="Unassembled WGS sequence"/>
</dbReference>
<dbReference type="SUPFAM" id="SSF54373">
    <property type="entry name" value="FAD-linked reductases, C-terminal domain"/>
    <property type="match status" value="1"/>
</dbReference>
<dbReference type="Pfam" id="PF01494">
    <property type="entry name" value="FAD_binding_3"/>
    <property type="match status" value="1"/>
</dbReference>
<feature type="domain" description="FAD-binding" evidence="6">
    <location>
        <begin position="10"/>
        <end position="359"/>
    </location>
</feature>
<dbReference type="GO" id="GO:0004497">
    <property type="term" value="F:monooxygenase activity"/>
    <property type="evidence" value="ECO:0007669"/>
    <property type="project" value="UniProtKB-KW"/>
</dbReference>
<evidence type="ECO:0000256" key="1">
    <source>
        <dbReference type="ARBA" id="ARBA00007992"/>
    </source>
</evidence>
<name>W9VRS6_9EURO</name>
<organism evidence="7 8">
    <name type="scientific">Cladophialophora psammophila CBS 110553</name>
    <dbReference type="NCBI Taxonomy" id="1182543"/>
    <lineage>
        <taxon>Eukaryota</taxon>
        <taxon>Fungi</taxon>
        <taxon>Dikarya</taxon>
        <taxon>Ascomycota</taxon>
        <taxon>Pezizomycotina</taxon>
        <taxon>Eurotiomycetes</taxon>
        <taxon>Chaetothyriomycetidae</taxon>
        <taxon>Chaetothyriales</taxon>
        <taxon>Herpotrichiellaceae</taxon>
        <taxon>Cladophialophora</taxon>
    </lineage>
</organism>
<dbReference type="HOGENOM" id="CLU_009665_19_1_1"/>
<keyword evidence="4" id="KW-0560">Oxidoreductase</keyword>
<evidence type="ECO:0000259" key="6">
    <source>
        <dbReference type="Pfam" id="PF01494"/>
    </source>
</evidence>
<dbReference type="OrthoDB" id="16820at2759"/>
<dbReference type="eggNOG" id="KOG2614">
    <property type="taxonomic scope" value="Eukaryota"/>
</dbReference>
<dbReference type="PANTHER" id="PTHR13789">
    <property type="entry name" value="MONOOXYGENASE"/>
    <property type="match status" value="1"/>
</dbReference>
<accession>W9VRS6</accession>
<evidence type="ECO:0000313" key="7">
    <source>
        <dbReference type="EMBL" id="EXJ54836.1"/>
    </source>
</evidence>
<dbReference type="RefSeq" id="XP_007751661.1">
    <property type="nucleotide sequence ID" value="XM_007753471.1"/>
</dbReference>
<comment type="caution">
    <text evidence="7">The sequence shown here is derived from an EMBL/GenBank/DDBJ whole genome shotgun (WGS) entry which is preliminary data.</text>
</comment>
<keyword evidence="5" id="KW-0503">Monooxygenase</keyword>
<dbReference type="InterPro" id="IPR050493">
    <property type="entry name" value="FAD-dep_Monooxygenase_BioMet"/>
</dbReference>
<dbReference type="SUPFAM" id="SSF51905">
    <property type="entry name" value="FAD/NAD(P)-binding domain"/>
    <property type="match status" value="1"/>
</dbReference>
<dbReference type="PRINTS" id="PR00420">
    <property type="entry name" value="RNGMNOXGNASE"/>
</dbReference>
<keyword evidence="3" id="KW-0274">FAD</keyword>
<dbReference type="InterPro" id="IPR036188">
    <property type="entry name" value="FAD/NAD-bd_sf"/>
</dbReference>
<evidence type="ECO:0000256" key="4">
    <source>
        <dbReference type="ARBA" id="ARBA00023002"/>
    </source>
</evidence>
<dbReference type="GO" id="GO:0071949">
    <property type="term" value="F:FAD binding"/>
    <property type="evidence" value="ECO:0007669"/>
    <property type="project" value="InterPro"/>
</dbReference>
<sequence>MVSDPSSDFHILIVGAGLGGLGCAIACRRQGLRVTVVDQFSEPLRLGDSIGFGPNTSRIFRRWGIYDEMWPISSKATSMEMRSYDTGDLLGKDDSLGRGATHYGCPSLVGHRGDYHMILLNHAKKVGADVRLDTKVVDYDTSKPSALLENGEEIVADAIICADGVKSKGRERVLGYYDKPLHSGYAIYRTFFPGALFRDDPLTAKYLEQGDCVHVYLAPDMHGIVNVLRGGDEVNLMITHKDVADIDEGWMQPGNPEDVLKLIEGWNESYRAAWKKAPMCLDWKLVFRPCLEKWVTDSGLIAIMGDAAHPFLPTSTQGASQAIEDGITIAYCLKQAGKGNVPLALRTYAGIRRDYAAKAQATGIETRDRYHNVHDRSTGKVRQDFQVSSVSISSEYLWENDAEETARREWPIVSEQIKSKG</sequence>
<evidence type="ECO:0000256" key="5">
    <source>
        <dbReference type="ARBA" id="ARBA00023033"/>
    </source>
</evidence>
<protein>
    <recommendedName>
        <fullName evidence="6">FAD-binding domain-containing protein</fullName>
    </recommendedName>
</protein>
<dbReference type="PANTHER" id="PTHR13789:SF236">
    <property type="entry name" value="MONOOXYGENASE, PUTATIVE (AFU_ORTHOLOGUE AFUA_6G12060)-RELATED"/>
    <property type="match status" value="1"/>
</dbReference>
<keyword evidence="2" id="KW-0285">Flavoprotein</keyword>
<evidence type="ECO:0000313" key="8">
    <source>
        <dbReference type="Proteomes" id="UP000019471"/>
    </source>
</evidence>
<dbReference type="Gene3D" id="3.50.50.60">
    <property type="entry name" value="FAD/NAD(P)-binding domain"/>
    <property type="match status" value="1"/>
</dbReference>
<dbReference type="GeneID" id="19197588"/>
<proteinExistence type="inferred from homology"/>
<comment type="similarity">
    <text evidence="1">Belongs to the paxM FAD-dependent monooxygenase family.</text>
</comment>
<dbReference type="InterPro" id="IPR002938">
    <property type="entry name" value="FAD-bd"/>
</dbReference>
<dbReference type="STRING" id="1182543.W9VRS6"/>
<dbReference type="AlphaFoldDB" id="W9VRS6"/>